<proteinExistence type="predicted"/>
<evidence type="ECO:0000313" key="3">
    <source>
        <dbReference type="EMBL" id="GGB88422.1"/>
    </source>
</evidence>
<evidence type="ECO:0000313" key="4">
    <source>
        <dbReference type="Proteomes" id="UP000629025"/>
    </source>
</evidence>
<dbReference type="PANTHER" id="PTHR13847:SF289">
    <property type="entry name" value="GLYCINE OXIDASE"/>
    <property type="match status" value="1"/>
</dbReference>
<dbReference type="RefSeq" id="WP_188746476.1">
    <property type="nucleotide sequence ID" value="NZ_BMIJ01000002.1"/>
</dbReference>
<dbReference type="SUPFAM" id="SSF51905">
    <property type="entry name" value="FAD/NAD(P)-binding domain"/>
    <property type="match status" value="1"/>
</dbReference>
<organism evidence="3 4">
    <name type="scientific">Marinobacterium zhoushanense</name>
    <dbReference type="NCBI Taxonomy" id="1679163"/>
    <lineage>
        <taxon>Bacteria</taxon>
        <taxon>Pseudomonadati</taxon>
        <taxon>Pseudomonadota</taxon>
        <taxon>Gammaproteobacteria</taxon>
        <taxon>Oceanospirillales</taxon>
        <taxon>Oceanospirillaceae</taxon>
        <taxon>Marinobacterium</taxon>
    </lineage>
</organism>
<reference evidence="4" key="1">
    <citation type="journal article" date="2019" name="Int. J. Syst. Evol. Microbiol.">
        <title>The Global Catalogue of Microorganisms (GCM) 10K type strain sequencing project: providing services to taxonomists for standard genome sequencing and annotation.</title>
        <authorList>
            <consortium name="The Broad Institute Genomics Platform"/>
            <consortium name="The Broad Institute Genome Sequencing Center for Infectious Disease"/>
            <person name="Wu L."/>
            <person name="Ma J."/>
        </authorList>
    </citation>
    <scope>NUCLEOTIDE SEQUENCE [LARGE SCALE GENOMIC DNA]</scope>
    <source>
        <strain evidence="4">CGMCC 1.15341</strain>
    </source>
</reference>
<feature type="domain" description="FAD dependent oxidoreductase" evidence="2">
    <location>
        <begin position="16"/>
        <end position="406"/>
    </location>
</feature>
<dbReference type="PANTHER" id="PTHR13847">
    <property type="entry name" value="SARCOSINE DEHYDROGENASE-RELATED"/>
    <property type="match status" value="1"/>
</dbReference>
<accession>A0ABQ1K541</accession>
<evidence type="ECO:0000256" key="1">
    <source>
        <dbReference type="ARBA" id="ARBA00023002"/>
    </source>
</evidence>
<keyword evidence="1" id="KW-0560">Oxidoreductase</keyword>
<comment type="caution">
    <text evidence="3">The sequence shown here is derived from an EMBL/GenBank/DDBJ whole genome shotgun (WGS) entry which is preliminary data.</text>
</comment>
<evidence type="ECO:0000259" key="2">
    <source>
        <dbReference type="Pfam" id="PF01266"/>
    </source>
</evidence>
<dbReference type="Proteomes" id="UP000629025">
    <property type="component" value="Unassembled WGS sequence"/>
</dbReference>
<dbReference type="EMBL" id="BMIJ01000002">
    <property type="protein sequence ID" value="GGB88422.1"/>
    <property type="molecule type" value="Genomic_DNA"/>
</dbReference>
<dbReference type="InterPro" id="IPR036188">
    <property type="entry name" value="FAD/NAD-bd_sf"/>
</dbReference>
<sequence length="425" mass="46643">MSASGAVASATREGSDLAVVGAGVLGLCTALQAQRQGYEVTLIDRDEPGLGASFGNAGYLATELIDPLSTGKTLRAAPRMWLDPNGPLSLPLRYLHRILPWLLRFIAAAQPERAARARAALSQLNRAAIPAWQRCLEDIGAREQMVQSGYLLVWESSDRLAEAQAHAAYLEQWGIRSELLRGSELAKLEPELAPRLSHALYFPNAWQVRDPYQLCLSLFEAFRQRGGHFVKQSVKRVVPTQQRVVIEAASESLGFDQAIICTGAWSRQLLSGVGLDVPLEAERGYHLTIATQTARINRPVGSAERRFVLSPLASGLRAVGMTELGGLRLKPFKRRFAALRHHTLALLPTLSGETEKFDEWMGHRPTLPDSLPVIDRHPQCPRLLFAFGNQHLGLTQAAISAELVIALLAGRQPAIDPAPFRVTRF</sequence>
<dbReference type="Gene3D" id="3.50.50.60">
    <property type="entry name" value="FAD/NAD(P)-binding domain"/>
    <property type="match status" value="2"/>
</dbReference>
<name>A0ABQ1K541_9GAMM</name>
<dbReference type="SUPFAM" id="SSF54373">
    <property type="entry name" value="FAD-linked reductases, C-terminal domain"/>
    <property type="match status" value="1"/>
</dbReference>
<dbReference type="InterPro" id="IPR006076">
    <property type="entry name" value="FAD-dep_OxRdtase"/>
</dbReference>
<gene>
    <name evidence="3" type="ORF">GCM10011352_13030</name>
</gene>
<protein>
    <submittedName>
        <fullName evidence="3">Cytochrome c4</fullName>
    </submittedName>
</protein>
<keyword evidence="4" id="KW-1185">Reference proteome</keyword>
<dbReference type="Pfam" id="PF01266">
    <property type="entry name" value="DAO"/>
    <property type="match status" value="1"/>
</dbReference>
<dbReference type="Gene3D" id="3.30.9.10">
    <property type="entry name" value="D-Amino Acid Oxidase, subunit A, domain 2"/>
    <property type="match status" value="1"/>
</dbReference>